<reference evidence="1" key="1">
    <citation type="journal article" date="2023" name="Insect Mol. Biol.">
        <title>Genome sequencing provides insights into the evolution of gene families encoding plant cell wall-degrading enzymes in longhorned beetles.</title>
        <authorList>
            <person name="Shin N.R."/>
            <person name="Okamura Y."/>
            <person name="Kirsch R."/>
            <person name="Pauchet Y."/>
        </authorList>
    </citation>
    <scope>NUCLEOTIDE SEQUENCE</scope>
    <source>
        <strain evidence="1">AMC_N1</strain>
    </source>
</reference>
<accession>A0AAV8XYX7</accession>
<proteinExistence type="predicted"/>
<keyword evidence="2" id="KW-1185">Reference proteome</keyword>
<protein>
    <submittedName>
        <fullName evidence="1">Uncharacterized protein</fullName>
    </submittedName>
</protein>
<organism evidence="1 2">
    <name type="scientific">Aromia moschata</name>
    <dbReference type="NCBI Taxonomy" id="1265417"/>
    <lineage>
        <taxon>Eukaryota</taxon>
        <taxon>Metazoa</taxon>
        <taxon>Ecdysozoa</taxon>
        <taxon>Arthropoda</taxon>
        <taxon>Hexapoda</taxon>
        <taxon>Insecta</taxon>
        <taxon>Pterygota</taxon>
        <taxon>Neoptera</taxon>
        <taxon>Endopterygota</taxon>
        <taxon>Coleoptera</taxon>
        <taxon>Polyphaga</taxon>
        <taxon>Cucujiformia</taxon>
        <taxon>Chrysomeloidea</taxon>
        <taxon>Cerambycidae</taxon>
        <taxon>Cerambycinae</taxon>
        <taxon>Callichromatini</taxon>
        <taxon>Aromia</taxon>
    </lineage>
</organism>
<sequence length="99" mass="11352">MDSRRALTSVDVERAFSFDNHMYRIIAHNINDKSDSLRRLPSSSPVIKYAERITATVSSENRQRRRRGGAWPSSRLSRTLYTVETLTGIYSLAGWVAYN</sequence>
<comment type="caution">
    <text evidence="1">The sequence shown here is derived from an EMBL/GenBank/DDBJ whole genome shotgun (WGS) entry which is preliminary data.</text>
</comment>
<name>A0AAV8XYX7_9CUCU</name>
<dbReference type="Proteomes" id="UP001162162">
    <property type="component" value="Unassembled WGS sequence"/>
</dbReference>
<evidence type="ECO:0000313" key="1">
    <source>
        <dbReference type="EMBL" id="KAJ8944163.1"/>
    </source>
</evidence>
<gene>
    <name evidence="1" type="ORF">NQ318_013403</name>
</gene>
<dbReference type="EMBL" id="JAPWTK010000265">
    <property type="protein sequence ID" value="KAJ8944163.1"/>
    <property type="molecule type" value="Genomic_DNA"/>
</dbReference>
<dbReference type="AlphaFoldDB" id="A0AAV8XYX7"/>
<evidence type="ECO:0000313" key="2">
    <source>
        <dbReference type="Proteomes" id="UP001162162"/>
    </source>
</evidence>